<gene>
    <name evidence="1" type="ORF">NB037_09765</name>
</gene>
<accession>A0A9X2ISH9</accession>
<proteinExistence type="predicted"/>
<reference evidence="1" key="1">
    <citation type="submission" date="2022-06" db="EMBL/GenBank/DDBJ databases">
        <title>Whole genome shotgun sequencing (WGS) of Rathayibacter sp. ZW T2_19, isolated from stored onions (Allium cepa).</title>
        <authorList>
            <person name="Stoll D.A."/>
            <person name="Huch M."/>
        </authorList>
    </citation>
    <scope>NUCLEOTIDE SEQUENCE</scope>
    <source>
        <strain evidence="1">ZW T2_19</strain>
    </source>
</reference>
<evidence type="ECO:0000313" key="2">
    <source>
        <dbReference type="Proteomes" id="UP001155240"/>
    </source>
</evidence>
<evidence type="ECO:0000313" key="1">
    <source>
        <dbReference type="EMBL" id="MCM6762701.1"/>
    </source>
</evidence>
<keyword evidence="2" id="KW-1185">Reference proteome</keyword>
<organism evidence="1 2">
    <name type="scientific">Rathayibacter rubneri</name>
    <dbReference type="NCBI Taxonomy" id="2950106"/>
    <lineage>
        <taxon>Bacteria</taxon>
        <taxon>Bacillati</taxon>
        <taxon>Actinomycetota</taxon>
        <taxon>Actinomycetes</taxon>
        <taxon>Micrococcales</taxon>
        <taxon>Microbacteriaceae</taxon>
        <taxon>Rathayibacter</taxon>
    </lineage>
</organism>
<protein>
    <submittedName>
        <fullName evidence="1">Uncharacterized protein</fullName>
    </submittedName>
</protein>
<dbReference type="RefSeq" id="WP_251945465.1">
    <property type="nucleotide sequence ID" value="NZ_JAMRYM010000035.1"/>
</dbReference>
<dbReference type="EMBL" id="JAMRYM010000035">
    <property type="protein sequence ID" value="MCM6762701.1"/>
    <property type="molecule type" value="Genomic_DNA"/>
</dbReference>
<sequence length="117" mass="12103">MSVVDGSGADFLDFSPATPAAPADVTALFVCSTSDHDGGGSVAITADAVYLGEESGILRIDAGDIRTWSSAARGRMFALTVESDVAHRTHLFSQFRTATVLAMTKSIGPEGVLLRAA</sequence>
<dbReference type="Proteomes" id="UP001155240">
    <property type="component" value="Unassembled WGS sequence"/>
</dbReference>
<comment type="caution">
    <text evidence="1">The sequence shown here is derived from an EMBL/GenBank/DDBJ whole genome shotgun (WGS) entry which is preliminary data.</text>
</comment>
<name>A0A9X2ISH9_9MICO</name>
<dbReference type="AlphaFoldDB" id="A0A9X2ISH9"/>